<organism evidence="1 2">
    <name type="scientific">Fertoeibacter niger</name>
    <dbReference type="NCBI Taxonomy" id="2656921"/>
    <lineage>
        <taxon>Bacteria</taxon>
        <taxon>Pseudomonadati</taxon>
        <taxon>Pseudomonadota</taxon>
        <taxon>Alphaproteobacteria</taxon>
        <taxon>Rhodobacterales</taxon>
        <taxon>Paracoccaceae</taxon>
        <taxon>Fertoeibacter</taxon>
    </lineage>
</organism>
<keyword evidence="2" id="KW-1185">Reference proteome</keyword>
<dbReference type="Proteomes" id="UP000484076">
    <property type="component" value="Unassembled WGS sequence"/>
</dbReference>
<gene>
    <name evidence="1" type="ORF">GEU84_018700</name>
</gene>
<dbReference type="Gene3D" id="1.50.10.100">
    <property type="entry name" value="Chondroitin AC/alginate lyase"/>
    <property type="match status" value="1"/>
</dbReference>
<dbReference type="AlphaFoldDB" id="A0A8X8H9Z2"/>
<name>A0A8X8H9Z2_9RHOB</name>
<dbReference type="InterPro" id="IPR008929">
    <property type="entry name" value="Chondroitin_lyas"/>
</dbReference>
<reference evidence="1" key="1">
    <citation type="submission" date="2020-05" db="EMBL/GenBank/DDBJ databases">
        <title>Fertoebacter nigrum gen. nov., sp. nov., a new member of the family Rhodobacteraceae.</title>
        <authorList>
            <person name="Szuroczki S."/>
            <person name="Abbaszade G."/>
            <person name="Buni D."/>
            <person name="Schumann P."/>
            <person name="Toth E."/>
        </authorList>
    </citation>
    <scope>NUCLEOTIDE SEQUENCE</scope>
    <source>
        <strain evidence="1">RG-N-1a</strain>
    </source>
</reference>
<accession>A0A8X8H9Z2</accession>
<evidence type="ECO:0000313" key="1">
    <source>
        <dbReference type="EMBL" id="NUB46426.1"/>
    </source>
</evidence>
<protein>
    <submittedName>
        <fullName evidence="1">Heparinase</fullName>
    </submittedName>
</protein>
<comment type="caution">
    <text evidence="1">The sequence shown here is derived from an EMBL/GenBank/DDBJ whole genome shotgun (WGS) entry which is preliminary data.</text>
</comment>
<sequence>MTGFAARKTRLLNRWEARRAGIARPMTAFDRPPEPRTIGLFARGKQLVAGHVLLAGQMIETRGETLWAVAPPGSAFGVEAQGFAWLDDLAALGDSAARICAQTWTWDWIARYGAGRGPGWTPDLAGRRVIRWINHATLLLTAKDAAAEEVFLRALAR</sequence>
<evidence type="ECO:0000313" key="2">
    <source>
        <dbReference type="Proteomes" id="UP000484076"/>
    </source>
</evidence>
<feature type="non-terminal residue" evidence="1">
    <location>
        <position position="157"/>
    </location>
</feature>
<proteinExistence type="predicted"/>
<dbReference type="EMBL" id="WHUT02000014">
    <property type="protein sequence ID" value="NUB46426.1"/>
    <property type="molecule type" value="Genomic_DNA"/>
</dbReference>